<dbReference type="RefSeq" id="WP_254760802.1">
    <property type="nucleotide sequence ID" value="NZ_JANCLT010000015.1"/>
</dbReference>
<reference evidence="2" key="1">
    <citation type="submission" date="2022-07" db="EMBL/GenBank/DDBJ databases">
        <authorList>
            <person name="Li W.-J."/>
            <person name="Deng Q.-Q."/>
        </authorList>
    </citation>
    <scope>NUCLEOTIDE SEQUENCE</scope>
    <source>
        <strain evidence="2">SYSU M60031</strain>
    </source>
</reference>
<evidence type="ECO:0000313" key="2">
    <source>
        <dbReference type="EMBL" id="MCP8970875.1"/>
    </source>
</evidence>
<keyword evidence="1" id="KW-0472">Membrane</keyword>
<sequence>MTKQTLALLLFWSMILTLATPLLTEATIEHAGSWLQLRFGYPFPFIEQTMNPAASVPSYYWGIVHSGQPPARLLLAPFVLSLCCMFLILTSLSGCWLELRRFKQKHQESSREKVE</sequence>
<name>A0AA41XDG9_9BACI</name>
<feature type="transmembrane region" description="Helical" evidence="1">
    <location>
        <begin position="74"/>
        <end position="97"/>
    </location>
</feature>
<evidence type="ECO:0000313" key="3">
    <source>
        <dbReference type="Proteomes" id="UP001156102"/>
    </source>
</evidence>
<keyword evidence="1" id="KW-1133">Transmembrane helix</keyword>
<organism evidence="2 3">
    <name type="scientific">Ectobacillus ponti</name>
    <dbReference type="NCBI Taxonomy" id="2961894"/>
    <lineage>
        <taxon>Bacteria</taxon>
        <taxon>Bacillati</taxon>
        <taxon>Bacillota</taxon>
        <taxon>Bacilli</taxon>
        <taxon>Bacillales</taxon>
        <taxon>Bacillaceae</taxon>
        <taxon>Ectobacillus</taxon>
    </lineage>
</organism>
<gene>
    <name evidence="2" type="ORF">NK662_20355</name>
</gene>
<dbReference type="AlphaFoldDB" id="A0AA41XDG9"/>
<proteinExistence type="predicted"/>
<accession>A0AA41XDG9</accession>
<keyword evidence="3" id="KW-1185">Reference proteome</keyword>
<protein>
    <submittedName>
        <fullName evidence="2">Uncharacterized protein</fullName>
    </submittedName>
</protein>
<dbReference type="Proteomes" id="UP001156102">
    <property type="component" value="Unassembled WGS sequence"/>
</dbReference>
<keyword evidence="1" id="KW-0812">Transmembrane</keyword>
<comment type="caution">
    <text evidence="2">The sequence shown here is derived from an EMBL/GenBank/DDBJ whole genome shotgun (WGS) entry which is preliminary data.</text>
</comment>
<dbReference type="EMBL" id="JANCLT010000015">
    <property type="protein sequence ID" value="MCP8970875.1"/>
    <property type="molecule type" value="Genomic_DNA"/>
</dbReference>
<evidence type="ECO:0000256" key="1">
    <source>
        <dbReference type="SAM" id="Phobius"/>
    </source>
</evidence>